<feature type="compositionally biased region" description="Low complexity" evidence="1">
    <location>
        <begin position="1605"/>
        <end position="1620"/>
    </location>
</feature>
<feature type="signal peptide" evidence="2">
    <location>
        <begin position="1"/>
        <end position="20"/>
    </location>
</feature>
<protein>
    <submittedName>
        <fullName evidence="3">Uncharacterized protein</fullName>
    </submittedName>
</protein>
<gene>
    <name evidence="3" type="ORF">J2I48_06605</name>
</gene>
<evidence type="ECO:0000256" key="1">
    <source>
        <dbReference type="SAM" id="MobiDB-lite"/>
    </source>
</evidence>
<feature type="region of interest" description="Disordered" evidence="1">
    <location>
        <begin position="1604"/>
        <end position="1722"/>
    </location>
</feature>
<evidence type="ECO:0000313" key="4">
    <source>
        <dbReference type="Proteomes" id="UP000664795"/>
    </source>
</evidence>
<keyword evidence="2" id="KW-0732">Signal</keyword>
<dbReference type="Proteomes" id="UP000664795">
    <property type="component" value="Unassembled WGS sequence"/>
</dbReference>
<sequence>MIRILYSCCLLCLTTLVASAQVIKLSDNPEQFATDVQKLMATGGAVAVKAANDLNAVLGESRLDAKQRDRLMVLCRKMNQKRYAPVAHFAPLFESLYHAIYTAKPAVTAPDIDNLLLIAEKQFEANDAKAFARTMDGAWAFLERRELYSAKFNKTYLLGGTFAFRYIENGQAATATESTSATSATAVAAPAKSNFDGWDAPVGVDTTQPKEIDVNYKPIQRRPIPTVSGPVITITNAIVAIVANGDSAMVDGTAGDYMLRDGVWVGKGGTFSWALQGLADRYVTLSDYSMVVMNPRLLADEVTLTMQKGAKPIRGVFEYQSKKRFSNVLDQYPRFASYQNAESIPGLGSGLTYRGGLALAGKQLIGASASGQPATLTVADRDGKTAFRVKSRKFEFRDSLITAPVAQLTGYIDVADSITHPAVQFKFDKETRVAWFNKVDRLDYGRVPFSDTYHKFYIQPEVARWDVPRKKIDFYQVGAKREVPVRMESYDYFQPQRYSDIATDYGFHPLQIIGNYITKTKQQSFLDDDITRFAPNINPQVLRGALSRMVLEGYVDRDERTQQMRLSRKGILYVLAYNEKKDFDNFQINSFFGSNDSTKNATIDLNNKGKVMTVRGVSRFVISDSLRIFGLPTNNIIYIGKGRSLVFTGQMKSGNMRYNGNDLAFDYDKFALNMNKIESITFTPEKLAAQGRTDEIGGDIKYEKPGSVLFAAADNKSGKVKGKKTTQRLVMPEGMTVYFDQDVRGDYKYNRKVYFKIPAIDNDSVGKGDISFIGTFHSDGIFPPFRAELKTMPDQTLGFTHTPPMLGTYPIYNSKSTVKTTSELVMDKTGLHTTGTITHLAATLNAKQLTFMPDSVMATGETGQIVESQATKLAAATTKKGQRPTATTAAYYPNVALNNYTMKWWPQADSMVIATQKNSFNFFNGTTKLEGNLLVRASGLFGNGMLTRNDAEVVSESIKFNKDGFLADNAKLKVLSNTEVRGVANKPVLLGTAIDVDFDQAKGIVDLAINRDNRSVDDTLSSSMEFPYTAYKTNINRAVWNVSGKTIAMKGDVKTSLFTATADEQEGLTFNATSALYDIDKMTLNISGVPYVTAADARIYPNKGLVTVRRNGDMLPFTNARLELDTTSLHHRLRNGNIQVQSRTRFSGDATYLFTTAKGDTAAIKMGSFELKEAGPVVTTPTRAVASRARKRGGAKASSQPLATFYTVARADIQEADRLILAPKIQFKGDILMRAPDKDLALDGYIKPLLKKRPDLVSGWIPFKEKVLETIEVPVNDKLKNEGDQVLVAGIHSRYGSPGIYPSFLSPKEDSRDDDIFRAAGVMHYDEKEKTFVIGPKVGSEGLNDAFESSFLFNDDKGIMTFRGAMNLLSTRPNQHMLASGSARVNVDSVQYRINALLALTFALPEQINQAIAAKLVEGNLEEKNDEPADDDLNRISDKLLPLIGQKAVDDYRNKAQNQHVSLAQASPKLNTALVLANANLRWSDKFSAFYTVGKLGVSNIMATDINAQMTGLLEIRKGGNGAELSVYIESSPEVWVFYDYKPGGTSGGQLAVVTSEQDINDRITALLSNNKSKTTLEVVPGTEDEKSLFVERYESQYRVRVRPAKPVQKAKPAAKPEPTVAKETEPAADTGFGAEEAPAKPTKGKGKTAKTKPERVAATAETTPGETEVTAGETTPVAKETAKPKAAAKGKPVKGEPAKVAKKEPVKKEEKKDKEDEKEGF</sequence>
<comment type="caution">
    <text evidence="3">The sequence shown here is derived from an EMBL/GenBank/DDBJ whole genome shotgun (WGS) entry which is preliminary data.</text>
</comment>
<accession>A0A939JZ80</accession>
<feature type="compositionally biased region" description="Basic and acidic residues" evidence="1">
    <location>
        <begin position="1694"/>
        <end position="1722"/>
    </location>
</feature>
<evidence type="ECO:0000256" key="2">
    <source>
        <dbReference type="SAM" id="SignalP"/>
    </source>
</evidence>
<proteinExistence type="predicted"/>
<organism evidence="3 4">
    <name type="scientific">Fibrella aquatilis</name>
    <dbReference type="NCBI Taxonomy" id="2817059"/>
    <lineage>
        <taxon>Bacteria</taxon>
        <taxon>Pseudomonadati</taxon>
        <taxon>Bacteroidota</taxon>
        <taxon>Cytophagia</taxon>
        <taxon>Cytophagales</taxon>
        <taxon>Spirosomataceae</taxon>
        <taxon>Fibrella</taxon>
    </lineage>
</organism>
<keyword evidence="4" id="KW-1185">Reference proteome</keyword>
<dbReference type="RefSeq" id="WP_207334621.1">
    <property type="nucleotide sequence ID" value="NZ_JAFMYU010000004.1"/>
</dbReference>
<name>A0A939JZ80_9BACT</name>
<reference evidence="3 4" key="1">
    <citation type="submission" date="2021-03" db="EMBL/GenBank/DDBJ databases">
        <title>Fibrella sp. HMF5036 genome sequencing and assembly.</title>
        <authorList>
            <person name="Kang H."/>
            <person name="Kim H."/>
            <person name="Bae S."/>
            <person name="Joh K."/>
        </authorList>
    </citation>
    <scope>NUCLEOTIDE SEQUENCE [LARGE SCALE GENOMIC DNA]</scope>
    <source>
        <strain evidence="3 4">HMF5036</strain>
    </source>
</reference>
<feature type="compositionally biased region" description="Low complexity" evidence="1">
    <location>
        <begin position="1658"/>
        <end position="1686"/>
    </location>
</feature>
<evidence type="ECO:0000313" key="3">
    <source>
        <dbReference type="EMBL" id="MBO0930656.1"/>
    </source>
</evidence>
<dbReference type="EMBL" id="JAFMYU010000004">
    <property type="protein sequence ID" value="MBO0930656.1"/>
    <property type="molecule type" value="Genomic_DNA"/>
</dbReference>
<feature type="chain" id="PRO_5037116595" evidence="2">
    <location>
        <begin position="21"/>
        <end position="1722"/>
    </location>
</feature>